<dbReference type="PANTHER" id="PTHR43330">
    <property type="entry name" value="METHIONINE AMINOPEPTIDASE"/>
    <property type="match status" value="1"/>
</dbReference>
<feature type="binding site" evidence="6">
    <location>
        <position position="105"/>
    </location>
    <ligand>
        <name>a divalent metal cation</name>
        <dbReference type="ChEBI" id="CHEBI:60240"/>
        <label>1</label>
    </ligand>
</feature>
<evidence type="ECO:0000256" key="1">
    <source>
        <dbReference type="ARBA" id="ARBA00002521"/>
    </source>
</evidence>
<evidence type="ECO:0000256" key="3">
    <source>
        <dbReference type="ARBA" id="ARBA00022670"/>
    </source>
</evidence>
<evidence type="ECO:0000256" key="5">
    <source>
        <dbReference type="ARBA" id="ARBA00022801"/>
    </source>
</evidence>
<dbReference type="PANTHER" id="PTHR43330:SF17">
    <property type="entry name" value="METHIONINE AMINOPEPTIDASE"/>
    <property type="match status" value="1"/>
</dbReference>
<reference evidence="8 9" key="2">
    <citation type="journal article" date="2016" name="Genome Announc.">
        <title>Complete Genome Sequences of Two Interactive Moderate Thermophiles, Paenibacillus napthalenovorans 32O-Y and Paenibacillus sp. 32O-W.</title>
        <authorList>
            <person name="Butler R.R.III."/>
            <person name="Wang J."/>
            <person name="Stark B.C."/>
            <person name="Pombert J.F."/>
        </authorList>
    </citation>
    <scope>NUCLEOTIDE SEQUENCE [LARGE SCALE GENOMIC DNA]</scope>
    <source>
        <strain evidence="8 9">32O-Y</strain>
    </source>
</reference>
<dbReference type="InterPro" id="IPR036005">
    <property type="entry name" value="Creatinase/aminopeptidase-like"/>
</dbReference>
<dbReference type="InterPro" id="IPR000994">
    <property type="entry name" value="Pept_M24"/>
</dbReference>
<feature type="binding site" evidence="6">
    <location>
        <position position="201"/>
    </location>
    <ligand>
        <name>a divalent metal cation</name>
        <dbReference type="ChEBI" id="CHEBI:60240"/>
        <label>2</label>
        <note>catalytic</note>
    </ligand>
</feature>
<dbReference type="EMBL" id="CP013652">
    <property type="protein sequence ID" value="ALS24555.1"/>
    <property type="molecule type" value="Genomic_DNA"/>
</dbReference>
<name>A0A0U2ING1_9BACL</name>
<feature type="binding site" evidence="6">
    <location>
        <position position="175"/>
    </location>
    <ligand>
        <name>substrate</name>
    </ligand>
</feature>
<proteinExistence type="inferred from homology"/>
<dbReference type="InterPro" id="IPR001714">
    <property type="entry name" value="Pept_M24_MAP"/>
</dbReference>
<keyword evidence="5 6" id="KW-0378">Hydrolase</keyword>
<dbReference type="HAMAP" id="MF_01974">
    <property type="entry name" value="MetAP_1"/>
    <property type="match status" value="1"/>
</dbReference>
<evidence type="ECO:0000256" key="6">
    <source>
        <dbReference type="HAMAP-Rule" id="MF_01974"/>
    </source>
</evidence>
<reference evidence="9" key="1">
    <citation type="submission" date="2015-12" db="EMBL/GenBank/DDBJ databases">
        <title>Complete genome sequences of two moderately thermophilic Paenibacillus species.</title>
        <authorList>
            <person name="Butler R.III."/>
            <person name="Wang J."/>
            <person name="Stark B.C."/>
            <person name="Pombert J.-F."/>
        </authorList>
    </citation>
    <scope>NUCLEOTIDE SEQUENCE [LARGE SCALE GENOMIC DNA]</scope>
    <source>
        <strain evidence="9">32O-Y</strain>
    </source>
</reference>
<evidence type="ECO:0000313" key="8">
    <source>
        <dbReference type="EMBL" id="ALS24555.1"/>
    </source>
</evidence>
<dbReference type="PATRIC" id="fig|162209.4.peg.4506"/>
<dbReference type="CDD" id="cd01086">
    <property type="entry name" value="MetAP1"/>
    <property type="match status" value="1"/>
</dbReference>
<feature type="binding site" evidence="6">
    <location>
        <position position="232"/>
    </location>
    <ligand>
        <name>a divalent metal cation</name>
        <dbReference type="ChEBI" id="CHEBI:60240"/>
        <label>2</label>
        <note>catalytic</note>
    </ligand>
</feature>
<evidence type="ECO:0000313" key="9">
    <source>
        <dbReference type="Proteomes" id="UP000061660"/>
    </source>
</evidence>
<feature type="binding site" evidence="6">
    <location>
        <position position="94"/>
    </location>
    <ligand>
        <name>a divalent metal cation</name>
        <dbReference type="ChEBI" id="CHEBI:60240"/>
        <label>1</label>
    </ligand>
</feature>
<keyword evidence="9" id="KW-1185">Reference proteome</keyword>
<dbReference type="Proteomes" id="UP000061660">
    <property type="component" value="Chromosome"/>
</dbReference>
<evidence type="ECO:0000256" key="2">
    <source>
        <dbReference type="ARBA" id="ARBA00022438"/>
    </source>
</evidence>
<keyword evidence="2 6" id="KW-0031">Aminopeptidase</keyword>
<dbReference type="GO" id="GO:0004239">
    <property type="term" value="F:initiator methionyl aminopeptidase activity"/>
    <property type="evidence" value="ECO:0007669"/>
    <property type="project" value="UniProtKB-UniRule"/>
</dbReference>
<comment type="function">
    <text evidence="1 6">Removes the N-terminal methionine from nascent proteins. The N-terminal methionine is often cleaved when the second residue in the primary sequence is small and uncharged (Met-Ala-, Cys, Gly, Pro, Ser, Thr, or Val). Requires deformylation of the N(alpha)-formylated initiator methionine before it can be hydrolyzed.</text>
</comment>
<accession>A0A0U2ING1</accession>
<dbReference type="GO" id="GO:0070006">
    <property type="term" value="F:metalloaminopeptidase activity"/>
    <property type="evidence" value="ECO:0007669"/>
    <property type="project" value="UniProtKB-UniRule"/>
</dbReference>
<evidence type="ECO:0000256" key="7">
    <source>
        <dbReference type="RuleBase" id="RU003653"/>
    </source>
</evidence>
<feature type="binding site" evidence="6">
    <location>
        <position position="105"/>
    </location>
    <ligand>
        <name>a divalent metal cation</name>
        <dbReference type="ChEBI" id="CHEBI:60240"/>
        <label>2</label>
        <note>catalytic</note>
    </ligand>
</feature>
<dbReference type="InterPro" id="IPR002467">
    <property type="entry name" value="Pept_M24A_MAP1"/>
</dbReference>
<keyword evidence="4 6" id="KW-0479">Metal-binding</keyword>
<dbReference type="OrthoDB" id="9802055at2"/>
<sequence>MIIIKTPEEIQLMRKAGEILAKCHQEIAKMIKPGLTTMVINDFAERFIQEQGAEQVVKGFKGYPFATCTSVNDVIAHGFPNEEPLQNGDIVKVDIVCRYNGWCADSCRTYPVGTISPEAERLIQVTKECLLLGIEKAVAGNRMGDVMHVVQKHAEGAGFSVVRDLVGHGIGRSMHEEPTFPHVGKPGRGVRLQEGMVFTIEPMINAGKHEMFIELDGWTARTYDGSLSAQFEHTVAITKDGPLVITDGIF</sequence>
<gene>
    <name evidence="6" type="primary">map</name>
    <name evidence="8" type="ORF">IJ22_42610</name>
</gene>
<dbReference type="Gene3D" id="3.90.230.10">
    <property type="entry name" value="Creatinase/methionine aminopeptidase superfamily"/>
    <property type="match status" value="1"/>
</dbReference>
<comment type="subunit">
    <text evidence="6">Monomer.</text>
</comment>
<comment type="similarity">
    <text evidence="6">Belongs to the peptidase M24A family. Methionine aminopeptidase type 1 subfamily.</text>
</comment>
<dbReference type="EC" id="3.4.11.18" evidence="6 7"/>
<dbReference type="AlphaFoldDB" id="A0A0U2ING1"/>
<dbReference type="GO" id="GO:0006508">
    <property type="term" value="P:proteolysis"/>
    <property type="evidence" value="ECO:0007669"/>
    <property type="project" value="UniProtKB-KW"/>
</dbReference>
<organism evidence="8 9">
    <name type="scientific">Paenibacillus naphthalenovorans</name>
    <dbReference type="NCBI Taxonomy" id="162209"/>
    <lineage>
        <taxon>Bacteria</taxon>
        <taxon>Bacillati</taxon>
        <taxon>Bacillota</taxon>
        <taxon>Bacilli</taxon>
        <taxon>Bacillales</taxon>
        <taxon>Paenibacillaceae</taxon>
        <taxon>Paenibacillus</taxon>
    </lineage>
</organism>
<dbReference type="STRING" id="162209.IJ22_42610"/>
<feature type="binding site" evidence="6">
    <location>
        <position position="77"/>
    </location>
    <ligand>
        <name>substrate</name>
    </ligand>
</feature>
<feature type="binding site" evidence="6">
    <location>
        <position position="232"/>
    </location>
    <ligand>
        <name>a divalent metal cation</name>
        <dbReference type="ChEBI" id="CHEBI:60240"/>
        <label>1</label>
    </ligand>
</feature>
<keyword evidence="3 6" id="KW-0645">Protease</keyword>
<dbReference type="GO" id="GO:0046872">
    <property type="term" value="F:metal ion binding"/>
    <property type="evidence" value="ECO:0007669"/>
    <property type="project" value="UniProtKB-UniRule"/>
</dbReference>
<dbReference type="NCBIfam" id="TIGR00500">
    <property type="entry name" value="met_pdase_I"/>
    <property type="match status" value="1"/>
</dbReference>
<dbReference type="Pfam" id="PF00557">
    <property type="entry name" value="Peptidase_M24"/>
    <property type="match status" value="1"/>
</dbReference>
<dbReference type="SUPFAM" id="SSF55920">
    <property type="entry name" value="Creatinase/aminopeptidase"/>
    <property type="match status" value="1"/>
</dbReference>
<dbReference type="RefSeq" id="WP_062410183.1">
    <property type="nucleotide sequence ID" value="NZ_BJCS01000011.1"/>
</dbReference>
<protein>
    <recommendedName>
        <fullName evidence="6 7">Methionine aminopeptidase</fullName>
        <shortName evidence="6">MAP</shortName>
        <shortName evidence="6">MetAP</shortName>
        <ecNumber evidence="6 7">3.4.11.18</ecNumber>
    </recommendedName>
    <alternativeName>
        <fullName evidence="6">Peptidase M</fullName>
    </alternativeName>
</protein>
<comment type="catalytic activity">
    <reaction evidence="6 7">
        <text>Release of N-terminal amino acids, preferentially methionine, from peptides and arylamides.</text>
        <dbReference type="EC" id="3.4.11.18"/>
    </reaction>
</comment>
<evidence type="ECO:0000256" key="4">
    <source>
        <dbReference type="ARBA" id="ARBA00022723"/>
    </source>
</evidence>
<comment type="cofactor">
    <cofactor evidence="6">
        <name>Co(2+)</name>
        <dbReference type="ChEBI" id="CHEBI:48828"/>
    </cofactor>
    <cofactor evidence="6">
        <name>Zn(2+)</name>
        <dbReference type="ChEBI" id="CHEBI:29105"/>
    </cofactor>
    <cofactor evidence="6">
        <name>Mn(2+)</name>
        <dbReference type="ChEBI" id="CHEBI:29035"/>
    </cofactor>
    <cofactor evidence="6">
        <name>Fe(2+)</name>
        <dbReference type="ChEBI" id="CHEBI:29033"/>
    </cofactor>
    <text evidence="6">Binds 2 divalent metal cations per subunit. Has a high-affinity and a low affinity metal-binding site. The true nature of the physiological cofactor is under debate. The enzyme is active with cobalt, zinc, manganese or divalent iron ions. Most likely, methionine aminopeptidases function as mononuclear Fe(2+)-metalloproteases under physiological conditions, and the catalytically relevant metal-binding site has been assigned to the histidine-containing high-affinity site.</text>
</comment>
<dbReference type="GO" id="GO:0005829">
    <property type="term" value="C:cytosol"/>
    <property type="evidence" value="ECO:0007669"/>
    <property type="project" value="TreeGrafter"/>
</dbReference>
<dbReference type="KEGG" id="pnp:IJ22_42610"/>
<feature type="binding site" evidence="6">
    <location>
        <position position="168"/>
    </location>
    <ligand>
        <name>a divalent metal cation</name>
        <dbReference type="ChEBI" id="CHEBI:60240"/>
        <label>2</label>
        <note>catalytic</note>
    </ligand>
</feature>
<dbReference type="PRINTS" id="PR00599">
    <property type="entry name" value="MAPEPTIDASE"/>
</dbReference>